<dbReference type="GO" id="GO:0016787">
    <property type="term" value="F:hydrolase activity"/>
    <property type="evidence" value="ECO:0007669"/>
    <property type="project" value="UniProtKB-KW"/>
</dbReference>
<dbReference type="InterPro" id="IPR014576">
    <property type="entry name" value="Pesterase_YhaO"/>
</dbReference>
<proteinExistence type="predicted"/>
<keyword evidence="1" id="KW-0378">Hydrolase</keyword>
<name>A0A120FQN8_9HYPH</name>
<dbReference type="Proteomes" id="UP000068164">
    <property type="component" value="Unassembled WGS sequence"/>
</dbReference>
<dbReference type="RefSeq" id="WP_028747002.1">
    <property type="nucleotide sequence ID" value="NZ_LNCD01000018.1"/>
</dbReference>
<evidence type="ECO:0000256" key="1">
    <source>
        <dbReference type="ARBA" id="ARBA00022801"/>
    </source>
</evidence>
<accession>A0A120FQN8</accession>
<evidence type="ECO:0000313" key="5">
    <source>
        <dbReference type="EMBL" id="KWV58847.1"/>
    </source>
</evidence>
<dbReference type="InterPro" id="IPR004843">
    <property type="entry name" value="Calcineurin-like_PHP"/>
</dbReference>
<evidence type="ECO:0000259" key="2">
    <source>
        <dbReference type="Pfam" id="PF00149"/>
    </source>
</evidence>
<dbReference type="OrthoDB" id="9773856at2"/>
<organism evidence="5 6">
    <name type="scientific">Rhizobium altiplani</name>
    <dbReference type="NCBI Taxonomy" id="1864509"/>
    <lineage>
        <taxon>Bacteria</taxon>
        <taxon>Pseudomonadati</taxon>
        <taxon>Pseudomonadota</taxon>
        <taxon>Alphaproteobacteria</taxon>
        <taxon>Hyphomicrobiales</taxon>
        <taxon>Rhizobiaceae</taxon>
        <taxon>Rhizobium/Agrobacterium group</taxon>
        <taxon>Rhizobium</taxon>
    </lineage>
</organism>
<keyword evidence="6" id="KW-1185">Reference proteome</keyword>
<reference evidence="5 6" key="1">
    <citation type="submission" date="2015-11" db="EMBL/GenBank/DDBJ databases">
        <title>Draft Genome Sequence of the Strain BR 10423 (Rhizobium sp.) isolated from nodules of Mimosa pudica.</title>
        <authorList>
            <person name="Barauna A.C."/>
            <person name="Zilli J.E."/>
            <person name="Simoes-Araujo J.L."/>
            <person name="Reis V.M."/>
            <person name="James E.K."/>
            <person name="Reis F.B.Jr."/>
            <person name="Rouws L.F."/>
            <person name="Passos S.R."/>
            <person name="Gois S.R."/>
        </authorList>
    </citation>
    <scope>NUCLEOTIDE SEQUENCE [LARGE SCALE GENOMIC DNA]</scope>
    <source>
        <strain evidence="5 6">BR10423</strain>
    </source>
</reference>
<evidence type="ECO:0000313" key="4">
    <source>
        <dbReference type="EMBL" id="KWV49160.1"/>
    </source>
</evidence>
<dbReference type="InterPro" id="IPR041796">
    <property type="entry name" value="Mre11_N"/>
</dbReference>
<dbReference type="SUPFAM" id="SSF56300">
    <property type="entry name" value="Metallo-dependent phosphatases"/>
    <property type="match status" value="1"/>
</dbReference>
<dbReference type="Gene3D" id="3.60.21.10">
    <property type="match status" value="1"/>
</dbReference>
<sequence>MVFRFVHTADVHLDSPLKTLALRNADLSELIGLATRRAFVRVIDLCLEEKVDALVLAGDLYDGDQTSMKTARFLAEQLRRLHEAGIKTFIIRGNHDALSRITAELVMPDTVKVFGQTAETVVMERGDGHFPVAVHGLSFAKPHAPESLLRHYTLPVPDAFNIGVMHTSLGGSVGHDLYAPCGVADLQQSGFHYWALGHIHRRSVVENGSSAIVMPGMPQGRDVNEDGPKSVSLVTVNDDRSIVIEERQTSVAQFERLSIDVSGAADWKAMVGDLSSHLDALRSSVTADHLVARIQLRGVNELAWRIRRDLDLLHTELESRGSISGNVWIDKVQTSCTAPERPGAGSGALDELSMIIESEVGASLEYQQEVRAIAEELRGQLPAELRDIFGTDEKAFTESLALFAREGSVNVMARLRSGGEVD</sequence>
<dbReference type="EMBL" id="LNCD01000093">
    <property type="protein sequence ID" value="KWV49050.1"/>
    <property type="molecule type" value="Genomic_DNA"/>
</dbReference>
<dbReference type="EMBL" id="LNCD01000092">
    <property type="protein sequence ID" value="KWV49160.1"/>
    <property type="molecule type" value="Genomic_DNA"/>
</dbReference>
<dbReference type="EMBL" id="LNCD01000018">
    <property type="protein sequence ID" value="KWV58847.1"/>
    <property type="molecule type" value="Genomic_DNA"/>
</dbReference>
<comment type="caution">
    <text evidence="5">The sequence shown here is derived from an EMBL/GenBank/DDBJ whole genome shotgun (WGS) entry which is preliminary data.</text>
</comment>
<dbReference type="CDD" id="cd00840">
    <property type="entry name" value="MPP_Mre11_N"/>
    <property type="match status" value="1"/>
</dbReference>
<dbReference type="InterPro" id="IPR029052">
    <property type="entry name" value="Metallo-depent_PP-like"/>
</dbReference>
<dbReference type="AlphaFoldDB" id="A0A120FQN8"/>
<dbReference type="Pfam" id="PF00149">
    <property type="entry name" value="Metallophos"/>
    <property type="match status" value="1"/>
</dbReference>
<protein>
    <submittedName>
        <fullName evidence="5">Serine/threonine protein phosphatase</fullName>
    </submittedName>
</protein>
<dbReference type="PANTHER" id="PTHR30337">
    <property type="entry name" value="COMPONENT OF ATP-DEPENDENT DSDNA EXONUCLEASE"/>
    <property type="match status" value="1"/>
</dbReference>
<evidence type="ECO:0000313" key="3">
    <source>
        <dbReference type="EMBL" id="KWV49050.1"/>
    </source>
</evidence>
<gene>
    <name evidence="4" type="ORF">AS026_11390</name>
    <name evidence="3" type="ORF">AS026_11765</name>
    <name evidence="5" type="ORF">AS026_29695</name>
</gene>
<evidence type="ECO:0000313" key="6">
    <source>
        <dbReference type="Proteomes" id="UP000068164"/>
    </source>
</evidence>
<dbReference type="InterPro" id="IPR050535">
    <property type="entry name" value="DNA_Repair-Maintenance_Comp"/>
</dbReference>
<dbReference type="PANTHER" id="PTHR30337:SF7">
    <property type="entry name" value="PHOSPHOESTERASE"/>
    <property type="match status" value="1"/>
</dbReference>
<feature type="domain" description="Calcineurin-like phosphoesterase" evidence="2">
    <location>
        <begin position="3"/>
        <end position="201"/>
    </location>
</feature>
<dbReference type="PIRSF" id="PIRSF033091">
    <property type="entry name" value="Pesterase_YhaO"/>
    <property type="match status" value="1"/>
</dbReference>